<feature type="region of interest" description="Disordered" evidence="1">
    <location>
        <begin position="174"/>
        <end position="194"/>
    </location>
</feature>
<sequence>MKLFLIGLLVITAQAADPRSLRGGSVEEDQQFYDRLLQDNVASMTAAPIGTAAPTIPRVLTAAPTDRPTQLGEETLPPAAAVTPSPTTPVTPSPTFSGQGTDAPSSMPSPCKVLTVECPERCWEVDPFDRNPLCIDFNRPDCDTIPFPADSCPPCCPAICNDAPELGDCSPTPVPTTFPSESPSAMPTGTASPTVPVSASPTQCIPPPNCPSICGEANPPADQCSEECIACPPAGCDVSINIIPDCPKLPCEWDVCQETPSRLQFAYNGGGCLQTEFLRCAGDNPDYCTCDKQPIDQLDWPIGYTCQDFNGGPPATNAIGTRSWIRASPAGSTVVYFEGVVRLGESFDATTESGQVTTNMDIFIYEYDAANDGPGLLLQQVLFDSSCSQQLFLTDTFGASQLVEFESPNALVSLFQTQAFAFNLSLEMNLGNTELELNQANVVLLSADFLSPQFKTLPVNGAKIPPPLSVIEDFVIVPDQNHTAIASFAGLLDGSVCNALESVTFNCPRG</sequence>
<reference evidence="4" key="1">
    <citation type="submission" date="2023-08" db="EMBL/GenBank/DDBJ databases">
        <authorList>
            <person name="Audoor S."/>
            <person name="Bilcke G."/>
        </authorList>
    </citation>
    <scope>NUCLEOTIDE SEQUENCE</scope>
</reference>
<organism evidence="4 5">
    <name type="scientific">Cylindrotheca closterium</name>
    <dbReference type="NCBI Taxonomy" id="2856"/>
    <lineage>
        <taxon>Eukaryota</taxon>
        <taxon>Sar</taxon>
        <taxon>Stramenopiles</taxon>
        <taxon>Ochrophyta</taxon>
        <taxon>Bacillariophyta</taxon>
        <taxon>Bacillariophyceae</taxon>
        <taxon>Bacillariophycidae</taxon>
        <taxon>Bacillariales</taxon>
        <taxon>Bacillariaceae</taxon>
        <taxon>Cylindrotheca</taxon>
    </lineage>
</organism>
<evidence type="ECO:0000256" key="2">
    <source>
        <dbReference type="SAM" id="SignalP"/>
    </source>
</evidence>
<dbReference type="EMBL" id="CAKOGP040001714">
    <property type="protein sequence ID" value="CAJ1946563.1"/>
    <property type="molecule type" value="Genomic_DNA"/>
</dbReference>
<comment type="caution">
    <text evidence="4">The sequence shown here is derived from an EMBL/GenBank/DDBJ whole genome shotgun (WGS) entry which is preliminary data.</text>
</comment>
<feature type="compositionally biased region" description="Polar residues" evidence="1">
    <location>
        <begin position="175"/>
        <end position="194"/>
    </location>
</feature>
<dbReference type="AlphaFoldDB" id="A0AAD2FMU2"/>
<proteinExistence type="predicted"/>
<accession>A0AAD2FMU2</accession>
<dbReference type="Proteomes" id="UP001295423">
    <property type="component" value="Unassembled WGS sequence"/>
</dbReference>
<gene>
    <name evidence="4" type="ORF">CYCCA115_LOCUS10705</name>
</gene>
<keyword evidence="2" id="KW-0732">Signal</keyword>
<protein>
    <recommendedName>
        <fullName evidence="3">DUF7467 domain-containing protein</fullName>
    </recommendedName>
</protein>
<feature type="region of interest" description="Disordered" evidence="1">
    <location>
        <begin position="67"/>
        <end position="105"/>
    </location>
</feature>
<keyword evidence="5" id="KW-1185">Reference proteome</keyword>
<evidence type="ECO:0000259" key="3">
    <source>
        <dbReference type="Pfam" id="PF24269"/>
    </source>
</evidence>
<feature type="domain" description="DUF7467" evidence="3">
    <location>
        <begin position="318"/>
        <end position="405"/>
    </location>
</feature>
<dbReference type="Pfam" id="PF24269">
    <property type="entry name" value="DUF7467"/>
    <property type="match status" value="1"/>
</dbReference>
<name>A0AAD2FMU2_9STRA</name>
<feature type="compositionally biased region" description="Polar residues" evidence="1">
    <location>
        <begin position="96"/>
        <end position="105"/>
    </location>
</feature>
<dbReference type="InterPro" id="IPR055890">
    <property type="entry name" value="DUF7467"/>
</dbReference>
<evidence type="ECO:0000313" key="5">
    <source>
        <dbReference type="Proteomes" id="UP001295423"/>
    </source>
</evidence>
<evidence type="ECO:0000313" key="4">
    <source>
        <dbReference type="EMBL" id="CAJ1946563.1"/>
    </source>
</evidence>
<feature type="chain" id="PRO_5042093916" description="DUF7467 domain-containing protein" evidence="2">
    <location>
        <begin position="16"/>
        <end position="510"/>
    </location>
</feature>
<feature type="signal peptide" evidence="2">
    <location>
        <begin position="1"/>
        <end position="15"/>
    </location>
</feature>
<evidence type="ECO:0000256" key="1">
    <source>
        <dbReference type="SAM" id="MobiDB-lite"/>
    </source>
</evidence>